<keyword evidence="4" id="KW-1185">Reference proteome</keyword>
<evidence type="ECO:0000313" key="3">
    <source>
        <dbReference type="EMBL" id="CAG8524337.1"/>
    </source>
</evidence>
<dbReference type="OrthoDB" id="2449596at2759"/>
<evidence type="ECO:0000313" key="4">
    <source>
        <dbReference type="Proteomes" id="UP000789739"/>
    </source>
</evidence>
<feature type="transmembrane region" description="Helical" evidence="2">
    <location>
        <begin position="386"/>
        <end position="412"/>
    </location>
</feature>
<protein>
    <submittedName>
        <fullName evidence="3">10829_t:CDS:1</fullName>
    </submittedName>
</protein>
<reference evidence="3" key="1">
    <citation type="submission" date="2021-06" db="EMBL/GenBank/DDBJ databases">
        <authorList>
            <person name="Kallberg Y."/>
            <person name="Tangrot J."/>
            <person name="Rosling A."/>
        </authorList>
    </citation>
    <scope>NUCLEOTIDE SEQUENCE</scope>
    <source>
        <strain evidence="3">BR232B</strain>
    </source>
</reference>
<dbReference type="Proteomes" id="UP000789739">
    <property type="component" value="Unassembled WGS sequence"/>
</dbReference>
<comment type="caution">
    <text evidence="3">The sequence shown here is derived from an EMBL/GenBank/DDBJ whole genome shotgun (WGS) entry which is preliminary data.</text>
</comment>
<gene>
    <name evidence="3" type="ORF">PBRASI_LOCUS3792</name>
</gene>
<accession>A0A9N9AC66</accession>
<feature type="region of interest" description="Disordered" evidence="1">
    <location>
        <begin position="174"/>
        <end position="205"/>
    </location>
</feature>
<feature type="transmembrane region" description="Helical" evidence="2">
    <location>
        <begin position="424"/>
        <end position="443"/>
    </location>
</feature>
<evidence type="ECO:0000256" key="2">
    <source>
        <dbReference type="SAM" id="Phobius"/>
    </source>
</evidence>
<keyword evidence="2" id="KW-0472">Membrane</keyword>
<feature type="transmembrane region" description="Helical" evidence="2">
    <location>
        <begin position="455"/>
        <end position="480"/>
    </location>
</feature>
<proteinExistence type="predicted"/>
<feature type="compositionally biased region" description="Low complexity" evidence="1">
    <location>
        <begin position="178"/>
        <end position="194"/>
    </location>
</feature>
<keyword evidence="2" id="KW-0812">Transmembrane</keyword>
<dbReference type="AlphaFoldDB" id="A0A9N9AC66"/>
<sequence length="589" mass="62979">MLISSRPSTFRFFTSLFLKIIPTILFTPTRVLSTLTIYSESQAVLGSFSNVDFVLANSIDYGTIKGRIEIVSFANSTTENPCRIDPLQDNIDILVVPFELAFSQGCRSYADILKDNGWYKDPDKNPAAGDENDVPTLAELVTTQTTYETVTGPDGQVSVSTKVSVETITVASTPGSMPTTITTAAQPASASQPAQPTPAGNPTPTAAGVVPTALVSSIVNTATGVVGGVVGGVNTVVGGVVGGVNTVVGGVNTVVGGVNTVVGGVVTGVGIPTTINGLTTLLPIPSLSSSLSVGLPIIRPRNRNRKRDINNMAQKILVITSGNGGVPGLDEIYAGDRKILANSIPSISLVSQDDMSGIRGLGSIIYTGEITSDHGPWITLVQSAAWIVWSLVMGIAYFAITTMCLYCLVKTYSRIGYVITNAKYWIYPGIMLVCIASAIILEVSPGSIHEARIPLIGYAFIICFKNLMLIIIFTAVEMVWKKAAEIMCQKHNHHTLLSRRLSLVYTYLLRLCVFCFTMAFVVRMVSYSHVNLPWVMTALKVAFLVDCVCLLILALEFIIFGTFMVTALKKAVISSAKQRLRSKAAKKVS</sequence>
<keyword evidence="2" id="KW-1133">Transmembrane helix</keyword>
<feature type="transmembrane region" description="Helical" evidence="2">
    <location>
        <begin position="501"/>
        <end position="522"/>
    </location>
</feature>
<evidence type="ECO:0000256" key="1">
    <source>
        <dbReference type="SAM" id="MobiDB-lite"/>
    </source>
</evidence>
<organism evidence="3 4">
    <name type="scientific">Paraglomus brasilianum</name>
    <dbReference type="NCBI Taxonomy" id="144538"/>
    <lineage>
        <taxon>Eukaryota</taxon>
        <taxon>Fungi</taxon>
        <taxon>Fungi incertae sedis</taxon>
        <taxon>Mucoromycota</taxon>
        <taxon>Glomeromycotina</taxon>
        <taxon>Glomeromycetes</taxon>
        <taxon>Paraglomerales</taxon>
        <taxon>Paraglomeraceae</taxon>
        <taxon>Paraglomus</taxon>
    </lineage>
</organism>
<feature type="transmembrane region" description="Helical" evidence="2">
    <location>
        <begin position="542"/>
        <end position="568"/>
    </location>
</feature>
<name>A0A9N9AC66_9GLOM</name>
<dbReference type="EMBL" id="CAJVPI010000356">
    <property type="protein sequence ID" value="CAG8524337.1"/>
    <property type="molecule type" value="Genomic_DNA"/>
</dbReference>